<dbReference type="Gene3D" id="3.90.1300.10">
    <property type="entry name" value="Amidase signature (AS) domain"/>
    <property type="match status" value="1"/>
</dbReference>
<accession>A0A919BU55</accession>
<keyword evidence="3" id="KW-1185">Reference proteome</keyword>
<proteinExistence type="predicted"/>
<organism evidence="2 3">
    <name type="scientific">Streptomyces filamentosus</name>
    <name type="common">Streptomyces roseosporus</name>
    <dbReference type="NCBI Taxonomy" id="67294"/>
    <lineage>
        <taxon>Bacteria</taxon>
        <taxon>Bacillati</taxon>
        <taxon>Actinomycetota</taxon>
        <taxon>Actinomycetes</taxon>
        <taxon>Kitasatosporales</taxon>
        <taxon>Streptomycetaceae</taxon>
        <taxon>Streptomyces</taxon>
    </lineage>
</organism>
<protein>
    <submittedName>
        <fullName evidence="2">Amidase</fullName>
    </submittedName>
</protein>
<dbReference type="SUPFAM" id="SSF75304">
    <property type="entry name" value="Amidase signature (AS) enzymes"/>
    <property type="match status" value="1"/>
</dbReference>
<dbReference type="AlphaFoldDB" id="A0A919BU55"/>
<dbReference type="PANTHER" id="PTHR11895">
    <property type="entry name" value="TRANSAMIDASE"/>
    <property type="match status" value="1"/>
</dbReference>
<dbReference type="InterPro" id="IPR023631">
    <property type="entry name" value="Amidase_dom"/>
</dbReference>
<evidence type="ECO:0000259" key="1">
    <source>
        <dbReference type="Pfam" id="PF01425"/>
    </source>
</evidence>
<reference evidence="2" key="2">
    <citation type="submission" date="2020-09" db="EMBL/GenBank/DDBJ databases">
        <authorList>
            <person name="Sun Q."/>
            <person name="Ohkuma M."/>
        </authorList>
    </citation>
    <scope>NUCLEOTIDE SEQUENCE</scope>
    <source>
        <strain evidence="2">JCM 4122</strain>
    </source>
</reference>
<evidence type="ECO:0000313" key="3">
    <source>
        <dbReference type="Proteomes" id="UP000632849"/>
    </source>
</evidence>
<feature type="domain" description="Amidase" evidence="1">
    <location>
        <begin position="24"/>
        <end position="440"/>
    </location>
</feature>
<dbReference type="PANTHER" id="PTHR11895:SF176">
    <property type="entry name" value="AMIDASE AMID-RELATED"/>
    <property type="match status" value="1"/>
</dbReference>
<comment type="caution">
    <text evidence="2">The sequence shown here is derived from an EMBL/GenBank/DDBJ whole genome shotgun (WGS) entry which is preliminary data.</text>
</comment>
<dbReference type="EMBL" id="BNBE01000002">
    <property type="protein sequence ID" value="GHG10680.1"/>
    <property type="molecule type" value="Genomic_DNA"/>
</dbReference>
<dbReference type="InterPro" id="IPR036928">
    <property type="entry name" value="AS_sf"/>
</dbReference>
<gene>
    <name evidence="2" type="ORF">GCM10017667_49290</name>
</gene>
<dbReference type="Proteomes" id="UP000632849">
    <property type="component" value="Unassembled WGS sequence"/>
</dbReference>
<reference evidence="2" key="1">
    <citation type="journal article" date="2014" name="Int. J. Syst. Evol. Microbiol.">
        <title>Complete genome sequence of Corynebacterium casei LMG S-19264T (=DSM 44701T), isolated from a smear-ripened cheese.</title>
        <authorList>
            <consortium name="US DOE Joint Genome Institute (JGI-PGF)"/>
            <person name="Walter F."/>
            <person name="Albersmeier A."/>
            <person name="Kalinowski J."/>
            <person name="Ruckert C."/>
        </authorList>
    </citation>
    <scope>NUCLEOTIDE SEQUENCE</scope>
    <source>
        <strain evidence="2">JCM 4122</strain>
    </source>
</reference>
<dbReference type="PROSITE" id="PS00571">
    <property type="entry name" value="AMIDASES"/>
    <property type="match status" value="1"/>
</dbReference>
<dbReference type="InterPro" id="IPR000120">
    <property type="entry name" value="Amidase"/>
</dbReference>
<dbReference type="InterPro" id="IPR020556">
    <property type="entry name" value="Amidase_CS"/>
</dbReference>
<dbReference type="GO" id="GO:0003824">
    <property type="term" value="F:catalytic activity"/>
    <property type="evidence" value="ECO:0007669"/>
    <property type="project" value="InterPro"/>
</dbReference>
<name>A0A919BU55_STRFL</name>
<evidence type="ECO:0000313" key="2">
    <source>
        <dbReference type="EMBL" id="GHG10680.1"/>
    </source>
</evidence>
<sequence length="474" mass="49680">MQPFELTVADAAAAVAARTLSPVELVDSVLDRCDAVEDRLHAYVTVVADRARRAARQAEREIREGVHRGPLHGIPYGLKDLVDVAGVPTTASSRAWADRMPGEDSTVAARLTDAGAILIGKTHTHEFAYGLLTPQTANPWHADVVAGGSSGGSAVAVAAGTALFSLGTDTGGSIRIPAALNGTVGLKPTYGLVSRHGVAPLSWSLDHVGPLTRTVRDAALVLSALAGHDPSDPASVSAPAGPPASFPADVRGLRVGVPGTYYFDRVDPEVEAAVRETIGRLRELGATVTHVDPPLTEYVEATQWGLMAPEASAVHEETLRATPHLYGPDVRLLLEAGRHVSALDYLRAQRTRSLIGRAWGRLFAGIDVLVAPTSPITAARRGQETVRWPDGVTETVTDAYVRLSSPANITGFPALSLPVGRDSAGLPIGAQLIAAPFAEPVLFRVGTALEDTLPDTGGLAEVHQADIIHSASDR</sequence>
<dbReference type="Pfam" id="PF01425">
    <property type="entry name" value="Amidase"/>
    <property type="match status" value="1"/>
</dbReference>
<dbReference type="RefSeq" id="WP_190042988.1">
    <property type="nucleotide sequence ID" value="NZ_BNBE01000002.1"/>
</dbReference>